<reference evidence="10 11" key="1">
    <citation type="submission" date="2016-10" db="EMBL/GenBank/DDBJ databases">
        <authorList>
            <person name="de Groot N.N."/>
        </authorList>
    </citation>
    <scope>NUCLEOTIDE SEQUENCE [LARGE SCALE GENOMIC DNA]</scope>
    <source>
        <strain evidence="10 11">DSM 24677</strain>
    </source>
</reference>
<dbReference type="SUPFAM" id="SSF52172">
    <property type="entry name" value="CheY-like"/>
    <property type="match status" value="1"/>
</dbReference>
<dbReference type="PROSITE" id="PS50110">
    <property type="entry name" value="RESPONSE_REGULATORY"/>
    <property type="match status" value="1"/>
</dbReference>
<organism evidence="10 11">
    <name type="scientific">Lentibacter algarum</name>
    <dbReference type="NCBI Taxonomy" id="576131"/>
    <lineage>
        <taxon>Bacteria</taxon>
        <taxon>Pseudomonadati</taxon>
        <taxon>Pseudomonadota</taxon>
        <taxon>Alphaproteobacteria</taxon>
        <taxon>Rhodobacterales</taxon>
        <taxon>Roseobacteraceae</taxon>
        <taxon>Lentibacter</taxon>
    </lineage>
</organism>
<dbReference type="InterPro" id="IPR036388">
    <property type="entry name" value="WH-like_DNA-bd_sf"/>
</dbReference>
<dbReference type="Pfam" id="PF00072">
    <property type="entry name" value="Response_reg"/>
    <property type="match status" value="1"/>
</dbReference>
<dbReference type="OrthoDB" id="9802426at2"/>
<keyword evidence="1 6" id="KW-0597">Phosphoprotein</keyword>
<keyword evidence="11" id="KW-1185">Reference proteome</keyword>
<dbReference type="InterPro" id="IPR016032">
    <property type="entry name" value="Sig_transdc_resp-reg_C-effctor"/>
</dbReference>
<feature type="domain" description="OmpR/PhoB-type" evidence="9">
    <location>
        <begin position="124"/>
        <end position="218"/>
    </location>
</feature>
<dbReference type="PANTHER" id="PTHR48111">
    <property type="entry name" value="REGULATOR OF RPOS"/>
    <property type="match status" value="1"/>
</dbReference>
<dbReference type="Gene3D" id="1.10.10.10">
    <property type="entry name" value="Winged helix-like DNA-binding domain superfamily/Winged helix DNA-binding domain"/>
    <property type="match status" value="1"/>
</dbReference>
<dbReference type="GO" id="GO:0000156">
    <property type="term" value="F:phosphorelay response regulator activity"/>
    <property type="evidence" value="ECO:0007669"/>
    <property type="project" value="TreeGrafter"/>
</dbReference>
<dbReference type="Proteomes" id="UP000199026">
    <property type="component" value="Unassembled WGS sequence"/>
</dbReference>
<dbReference type="SMART" id="SM00448">
    <property type="entry name" value="REC"/>
    <property type="match status" value="1"/>
</dbReference>
<evidence type="ECO:0000313" key="11">
    <source>
        <dbReference type="Proteomes" id="UP000199026"/>
    </source>
</evidence>
<evidence type="ECO:0000256" key="4">
    <source>
        <dbReference type="ARBA" id="ARBA00023125"/>
    </source>
</evidence>
<dbReference type="STRING" id="576131.SAMN05444486_103483"/>
<dbReference type="InterPro" id="IPR039420">
    <property type="entry name" value="WalR-like"/>
</dbReference>
<keyword evidence="5" id="KW-0804">Transcription</keyword>
<evidence type="ECO:0000256" key="2">
    <source>
        <dbReference type="ARBA" id="ARBA00023012"/>
    </source>
</evidence>
<dbReference type="SMART" id="SM00862">
    <property type="entry name" value="Trans_reg_C"/>
    <property type="match status" value="1"/>
</dbReference>
<name>A0A1H3MB90_9RHOB</name>
<keyword evidence="2" id="KW-0902">Two-component regulatory system</keyword>
<dbReference type="SUPFAM" id="SSF46894">
    <property type="entry name" value="C-terminal effector domain of the bipartite response regulators"/>
    <property type="match status" value="1"/>
</dbReference>
<dbReference type="AlphaFoldDB" id="A0A1H3MB90"/>
<dbReference type="InterPro" id="IPR001867">
    <property type="entry name" value="OmpR/PhoB-type_DNA-bd"/>
</dbReference>
<dbReference type="Gene3D" id="3.40.50.2300">
    <property type="match status" value="1"/>
</dbReference>
<dbReference type="GO" id="GO:0000976">
    <property type="term" value="F:transcription cis-regulatory region binding"/>
    <property type="evidence" value="ECO:0007669"/>
    <property type="project" value="TreeGrafter"/>
</dbReference>
<dbReference type="GO" id="GO:0032993">
    <property type="term" value="C:protein-DNA complex"/>
    <property type="evidence" value="ECO:0007669"/>
    <property type="project" value="TreeGrafter"/>
</dbReference>
<dbReference type="InterPro" id="IPR001789">
    <property type="entry name" value="Sig_transdc_resp-reg_receiver"/>
</dbReference>
<evidence type="ECO:0000259" key="9">
    <source>
        <dbReference type="PROSITE" id="PS51755"/>
    </source>
</evidence>
<proteinExistence type="predicted"/>
<dbReference type="GO" id="GO:0005829">
    <property type="term" value="C:cytosol"/>
    <property type="evidence" value="ECO:0007669"/>
    <property type="project" value="TreeGrafter"/>
</dbReference>
<evidence type="ECO:0000313" key="10">
    <source>
        <dbReference type="EMBL" id="SDY73558.1"/>
    </source>
</evidence>
<evidence type="ECO:0000256" key="5">
    <source>
        <dbReference type="ARBA" id="ARBA00023163"/>
    </source>
</evidence>
<sequence>MRILLIEDEKDLAAPVIEHLKADQNVVDWFETVSDGDTAAFGVPYDVILLDLQLPDGDGLDLLKTLRTRNLRTPIIILTARDKVSDRIKGLNQGADDYVIKPYDLSELTARINTVCRRSSERAAEIVSLADIEVNMAEHSVARAGAPVKLTAKEWGVFECLLLRRTKIVPKDTLEQALYAFGDEVESNAIEAHISRLRGKLGKELIVTHRGLGYRLEV</sequence>
<dbReference type="CDD" id="cd00383">
    <property type="entry name" value="trans_reg_C"/>
    <property type="match status" value="1"/>
</dbReference>
<accession>A0A1H3MB90</accession>
<feature type="DNA-binding region" description="OmpR/PhoB-type" evidence="7">
    <location>
        <begin position="124"/>
        <end position="218"/>
    </location>
</feature>
<evidence type="ECO:0000256" key="1">
    <source>
        <dbReference type="ARBA" id="ARBA00022553"/>
    </source>
</evidence>
<dbReference type="RefSeq" id="WP_089892968.1">
    <property type="nucleotide sequence ID" value="NZ_CALJFH010000035.1"/>
</dbReference>
<evidence type="ECO:0000256" key="6">
    <source>
        <dbReference type="PROSITE-ProRule" id="PRU00169"/>
    </source>
</evidence>
<evidence type="ECO:0000259" key="8">
    <source>
        <dbReference type="PROSITE" id="PS50110"/>
    </source>
</evidence>
<evidence type="ECO:0000256" key="3">
    <source>
        <dbReference type="ARBA" id="ARBA00023015"/>
    </source>
</evidence>
<dbReference type="InterPro" id="IPR011006">
    <property type="entry name" value="CheY-like_superfamily"/>
</dbReference>
<dbReference type="PANTHER" id="PTHR48111:SF22">
    <property type="entry name" value="REGULATOR OF RPOS"/>
    <property type="match status" value="1"/>
</dbReference>
<evidence type="ECO:0000256" key="7">
    <source>
        <dbReference type="PROSITE-ProRule" id="PRU01091"/>
    </source>
</evidence>
<dbReference type="GeneID" id="78125429"/>
<dbReference type="Pfam" id="PF00486">
    <property type="entry name" value="Trans_reg_C"/>
    <property type="match status" value="1"/>
</dbReference>
<protein>
    <submittedName>
        <fullName evidence="10">Two-component system, OmpR family, response regulator</fullName>
    </submittedName>
</protein>
<feature type="domain" description="Response regulatory" evidence="8">
    <location>
        <begin position="2"/>
        <end position="116"/>
    </location>
</feature>
<keyword evidence="3" id="KW-0805">Transcription regulation</keyword>
<dbReference type="EMBL" id="FNPR01000003">
    <property type="protein sequence ID" value="SDY73558.1"/>
    <property type="molecule type" value="Genomic_DNA"/>
</dbReference>
<dbReference type="Gene3D" id="6.10.250.690">
    <property type="match status" value="1"/>
</dbReference>
<dbReference type="GO" id="GO:0006355">
    <property type="term" value="P:regulation of DNA-templated transcription"/>
    <property type="evidence" value="ECO:0007669"/>
    <property type="project" value="InterPro"/>
</dbReference>
<gene>
    <name evidence="10" type="ORF">SAMN05444486_103483</name>
</gene>
<feature type="modified residue" description="4-aspartylphosphate" evidence="6">
    <location>
        <position position="51"/>
    </location>
</feature>
<keyword evidence="4 7" id="KW-0238">DNA-binding</keyword>
<dbReference type="PROSITE" id="PS51755">
    <property type="entry name" value="OMPR_PHOB"/>
    <property type="match status" value="1"/>
</dbReference>